<dbReference type="PANTHER" id="PTHR40469">
    <property type="entry name" value="SECRETED GLYCOSYL HYDROLASE"/>
    <property type="match status" value="1"/>
</dbReference>
<sequence>MSKSDRIDVYLVAGGKYHNIDYARLEILKLLAEQSRIKVQVGSDYSDISTICDSDFLITYTCDVIPSESETKRLIEFVDSGKKWFALHGTNSILRFLEPAEDGSMRVDCPEENTPFMEVLGSQFMSHPPIQPYQVHATEPDHPLVKNIPTFTVDDEMYLCKMHGEHQTLMHCVWDGPVEGFVRNDWQKGTDIQPVLYIHPYGKGQVLYFTLGHCRGKYDMQPLVEEYPVPEEGAWKSDEFYEVLRRGIVWAMEAA</sequence>
<feature type="domain" description="ThuA-like" evidence="1">
    <location>
        <begin position="18"/>
        <end position="221"/>
    </location>
</feature>
<dbReference type="RefSeq" id="WP_279248512.1">
    <property type="nucleotide sequence ID" value="NZ_SHNO01000001.1"/>
</dbReference>
<keyword evidence="3" id="KW-1185">Reference proteome</keyword>
<dbReference type="SUPFAM" id="SSF52317">
    <property type="entry name" value="Class I glutamine amidotransferase-like"/>
    <property type="match status" value="1"/>
</dbReference>
<evidence type="ECO:0000313" key="2">
    <source>
        <dbReference type="EMBL" id="MCX2976771.1"/>
    </source>
</evidence>
<protein>
    <submittedName>
        <fullName evidence="2">ThuA domain-containing protein</fullName>
    </submittedName>
</protein>
<evidence type="ECO:0000259" key="1">
    <source>
        <dbReference type="Pfam" id="PF06283"/>
    </source>
</evidence>
<proteinExistence type="predicted"/>
<name>A0ABT3T4P2_9GAMM</name>
<gene>
    <name evidence="2" type="ORF">EYC82_05330</name>
</gene>
<dbReference type="InterPro" id="IPR029010">
    <property type="entry name" value="ThuA-like"/>
</dbReference>
<dbReference type="Gene3D" id="3.40.50.880">
    <property type="match status" value="1"/>
</dbReference>
<dbReference type="Proteomes" id="UP001143304">
    <property type="component" value="Unassembled WGS sequence"/>
</dbReference>
<comment type="caution">
    <text evidence="2">The sequence shown here is derived from an EMBL/GenBank/DDBJ whole genome shotgun (WGS) entry which is preliminary data.</text>
</comment>
<accession>A0ABT3T4P2</accession>
<organism evidence="2 3">
    <name type="scientific">Candidatus Marimicrobium litorale</name>
    <dbReference type="NCBI Taxonomy" id="2518991"/>
    <lineage>
        <taxon>Bacteria</taxon>
        <taxon>Pseudomonadati</taxon>
        <taxon>Pseudomonadota</taxon>
        <taxon>Gammaproteobacteria</taxon>
        <taxon>Cellvibrionales</taxon>
        <taxon>Halieaceae</taxon>
        <taxon>Marimicrobium</taxon>
    </lineage>
</organism>
<dbReference type="Pfam" id="PF06283">
    <property type="entry name" value="ThuA"/>
    <property type="match status" value="1"/>
</dbReference>
<dbReference type="EMBL" id="SHNO01000001">
    <property type="protein sequence ID" value="MCX2976771.1"/>
    <property type="molecule type" value="Genomic_DNA"/>
</dbReference>
<evidence type="ECO:0000313" key="3">
    <source>
        <dbReference type="Proteomes" id="UP001143304"/>
    </source>
</evidence>
<dbReference type="PANTHER" id="PTHR40469:SF2">
    <property type="entry name" value="GALACTOSE-BINDING DOMAIN-LIKE SUPERFAMILY PROTEIN"/>
    <property type="match status" value="1"/>
</dbReference>
<reference evidence="2" key="1">
    <citation type="submission" date="2019-02" db="EMBL/GenBank/DDBJ databases">
        <authorList>
            <person name="Li S.-H."/>
        </authorList>
    </citation>
    <scope>NUCLEOTIDE SEQUENCE</scope>
    <source>
        <strain evidence="2">IMCC11814</strain>
    </source>
</reference>
<dbReference type="InterPro" id="IPR029062">
    <property type="entry name" value="Class_I_gatase-like"/>
</dbReference>